<name>A0A3S4IHK8_9ENTR</name>
<proteinExistence type="predicted"/>
<dbReference type="EMBL" id="LR134201">
    <property type="protein sequence ID" value="VEC02006.1"/>
    <property type="molecule type" value="Genomic_DNA"/>
</dbReference>
<dbReference type="Proteomes" id="UP000274122">
    <property type="component" value="Chromosome"/>
</dbReference>
<dbReference type="OrthoDB" id="9897949at2"/>
<evidence type="ECO:0000313" key="2">
    <source>
        <dbReference type="Proteomes" id="UP000274122"/>
    </source>
</evidence>
<evidence type="ECO:0000313" key="1">
    <source>
        <dbReference type="EMBL" id="VEC02006.1"/>
    </source>
</evidence>
<reference evidence="1 2" key="1">
    <citation type="submission" date="2018-12" db="EMBL/GenBank/DDBJ databases">
        <authorList>
            <consortium name="Pathogen Informatics"/>
        </authorList>
    </citation>
    <scope>NUCLEOTIDE SEQUENCE [LARGE SCALE GENOMIC DNA]</scope>
    <source>
        <strain evidence="1 2">NCTC11466</strain>
    </source>
</reference>
<accession>A0A3S4IHK8</accession>
<keyword evidence="2" id="KW-1185">Reference proteome</keyword>
<dbReference type="RefSeq" id="WP_126358167.1">
    <property type="nucleotide sequence ID" value="NZ_LR134201.1"/>
</dbReference>
<gene>
    <name evidence="1" type="ORF">NCTC11466_04557</name>
</gene>
<organism evidence="1 2">
    <name type="scientific">Cedecea lapagei</name>
    <dbReference type="NCBI Taxonomy" id="158823"/>
    <lineage>
        <taxon>Bacteria</taxon>
        <taxon>Pseudomonadati</taxon>
        <taxon>Pseudomonadota</taxon>
        <taxon>Gammaproteobacteria</taxon>
        <taxon>Enterobacterales</taxon>
        <taxon>Enterobacteriaceae</taxon>
        <taxon>Cedecea</taxon>
    </lineage>
</organism>
<sequence>MSRKTLLTELTYFKTAERRVGQIEALLIAIEHAVEVMDETSLELAISGVRSLNSTLYSEFEHMKKYETQQQCGATSAGATA</sequence>
<protein>
    <submittedName>
        <fullName evidence="1">Uncharacterized protein</fullName>
    </submittedName>
</protein>
<dbReference type="AlphaFoldDB" id="A0A3S4IHK8"/>
<dbReference type="KEGG" id="clap:NCTC11466_04557"/>